<dbReference type="Proteomes" id="UP000032414">
    <property type="component" value="Chromosome I"/>
</dbReference>
<dbReference type="KEGG" id="tmc:LMI_2585"/>
<dbReference type="AlphaFoldDB" id="A0A098GK13"/>
<evidence type="ECO:0000313" key="3">
    <source>
        <dbReference type="EMBL" id="CEG61846.1"/>
    </source>
</evidence>
<evidence type="ECO:0000313" key="6">
    <source>
        <dbReference type="Proteomes" id="UP000182998"/>
    </source>
</evidence>
<evidence type="ECO:0000313" key="4">
    <source>
        <dbReference type="EMBL" id="SCY25340.1"/>
    </source>
</evidence>
<dbReference type="Proteomes" id="UP000182998">
    <property type="component" value="Unassembled WGS sequence"/>
</dbReference>
<keyword evidence="1" id="KW-0175">Coiled coil</keyword>
<sequence>MTELEIKRLIGQISDETILTLGIKFLISESNEESRSLCGDFLAIEENLSDEDLDEIRNLLKERIQQIGSTEEGRLEVLKHALSMMDIEEKMRKMQEALSNSFKKEEFDRMVKALEADPDSLVWDEQEEVGSESRESANANSKEKILFEIINTPDEDLLEYGDIFLANLNDEDTTDEDAKDFCRELKAKLPAEDIDEIRKSLENCISQAKLRLAERQNTIKKTQEGAEDATGKAAEEPTKRNKAPISEKESLSPPIAELQHSLMATKDAGQRLAQEKKILTEPLEEEEDYNPALIAHRKAITALKARIAMIKDDELLEIIQQVKNNDQLVEVGINAGLISGLFAEDYLLIVEAAKERQQNLLKQREEQRARFLNCDEYQQALAEDGRELDKAKKHLDAVTQLDDSVRKELSALSKLSPIHWFNPGFQTIAKKHATEMENYYERLARNCNVLVKYLRILRIELNHQLASLPSDLSEISNLSHKKAIQQRSNYLEKEIKKVQTELDLHEPLQKKFFGDCKATNILLRQGILKTLKQAKSGQFNVKFLTFASNFVDIDRSEKEQFFGNYSPEKIEKATSLTEKSYGASTYKTVPALKEGKARLHTINPHKKTVGCFIEEQAISYEPGIHGEGGLAEQVPEVKFTVNKFPQGPDPDDPELVTGRVEFAIAMASEFLSRFDKAPSKGNPIIIEGDDPIEQQYIWTALMILGREVPDMKFDQEAIIFLDPTVQFRPEKELMKTLGFTGFKYEFAKDSCYATRFMKQPALKDYLLAIKEASTNKFGHQEGRKYTKAILEKASCFFFKPQPKEIVEGIKMEIEGKIAPPTA</sequence>
<dbReference type="EMBL" id="LN614830">
    <property type="protein sequence ID" value="CEG61846.1"/>
    <property type="molecule type" value="Genomic_DNA"/>
</dbReference>
<dbReference type="RefSeq" id="WP_045100018.1">
    <property type="nucleotide sequence ID" value="NZ_CP020614.1"/>
</dbReference>
<feature type="coiled-coil region" evidence="1">
    <location>
        <begin position="350"/>
        <end position="394"/>
    </location>
</feature>
<dbReference type="EMBL" id="FMVN01000005">
    <property type="protein sequence ID" value="SCY25340.1"/>
    <property type="molecule type" value="Genomic_DNA"/>
</dbReference>
<evidence type="ECO:0008006" key="7">
    <source>
        <dbReference type="Google" id="ProtNLM"/>
    </source>
</evidence>
<dbReference type="OrthoDB" id="5630217at2"/>
<feature type="region of interest" description="Disordered" evidence="2">
    <location>
        <begin position="219"/>
        <end position="252"/>
    </location>
</feature>
<reference evidence="4 6" key="3">
    <citation type="submission" date="2016-10" db="EMBL/GenBank/DDBJ databases">
        <authorList>
            <person name="Varghese N."/>
            <person name="Submissions S."/>
        </authorList>
    </citation>
    <scope>NUCLEOTIDE SEQUENCE [LARGE SCALE GENOMIC DNA]</scope>
    <source>
        <strain evidence="4 6">ATCC 33218</strain>
    </source>
</reference>
<name>A0A098GK13_LEGMI</name>
<dbReference type="HOGENOM" id="CLU_344155_0_0_6"/>
<evidence type="ECO:0000256" key="1">
    <source>
        <dbReference type="SAM" id="Coils"/>
    </source>
</evidence>
<protein>
    <recommendedName>
        <fullName evidence="7">Interaptin</fullName>
    </recommendedName>
</protein>
<evidence type="ECO:0000313" key="5">
    <source>
        <dbReference type="Proteomes" id="UP000032414"/>
    </source>
</evidence>
<keyword evidence="6" id="KW-1185">Reference proteome</keyword>
<reference evidence="5" key="1">
    <citation type="submission" date="2014-09" db="EMBL/GenBank/DDBJ databases">
        <authorList>
            <person name="Gomez-Valero L."/>
        </authorList>
    </citation>
    <scope>NUCLEOTIDE SEQUENCE [LARGE SCALE GENOMIC DNA]</scope>
    <source>
        <strain evidence="5">ATCC33218</strain>
    </source>
</reference>
<accession>A0A098GK13</accession>
<gene>
    <name evidence="3" type="ORF">LMI_2585</name>
    <name evidence="4" type="ORF">SAMN02982997_01221</name>
</gene>
<evidence type="ECO:0000256" key="2">
    <source>
        <dbReference type="SAM" id="MobiDB-lite"/>
    </source>
</evidence>
<dbReference type="PATRIC" id="fig|451.8.peg.2672"/>
<proteinExistence type="predicted"/>
<feature type="compositionally biased region" description="Basic and acidic residues" evidence="2">
    <location>
        <begin position="221"/>
        <end position="250"/>
    </location>
</feature>
<reference evidence="3" key="2">
    <citation type="submission" date="2014-09" db="EMBL/GenBank/DDBJ databases">
        <authorList>
            <person name="GOMEZ-VALERO Laura"/>
        </authorList>
    </citation>
    <scope>NUCLEOTIDE SEQUENCE</scope>
    <source>
        <strain evidence="3">ATCC33218</strain>
    </source>
</reference>
<organism evidence="3 5">
    <name type="scientific">Legionella micdadei</name>
    <name type="common">Tatlockia micdadei</name>
    <dbReference type="NCBI Taxonomy" id="451"/>
    <lineage>
        <taxon>Bacteria</taxon>
        <taxon>Pseudomonadati</taxon>
        <taxon>Pseudomonadota</taxon>
        <taxon>Gammaproteobacteria</taxon>
        <taxon>Legionellales</taxon>
        <taxon>Legionellaceae</taxon>
        <taxon>Legionella</taxon>
    </lineage>
</organism>